<dbReference type="PROSITE" id="PS51257">
    <property type="entry name" value="PROKAR_LIPOPROTEIN"/>
    <property type="match status" value="1"/>
</dbReference>
<evidence type="ECO:0008006" key="4">
    <source>
        <dbReference type="Google" id="ProtNLM"/>
    </source>
</evidence>
<dbReference type="Proteomes" id="UP000799439">
    <property type="component" value="Unassembled WGS sequence"/>
</dbReference>
<gene>
    <name evidence="2" type="ORF">K461DRAFT_63309</name>
</gene>
<evidence type="ECO:0000256" key="1">
    <source>
        <dbReference type="SAM" id="MobiDB-lite"/>
    </source>
</evidence>
<reference evidence="2" key="1">
    <citation type="journal article" date="2020" name="Stud. Mycol.">
        <title>101 Dothideomycetes genomes: a test case for predicting lifestyles and emergence of pathogens.</title>
        <authorList>
            <person name="Haridas S."/>
            <person name="Albert R."/>
            <person name="Binder M."/>
            <person name="Bloem J."/>
            <person name="Labutti K."/>
            <person name="Salamov A."/>
            <person name="Andreopoulos B."/>
            <person name="Baker S."/>
            <person name="Barry K."/>
            <person name="Bills G."/>
            <person name="Bluhm B."/>
            <person name="Cannon C."/>
            <person name="Castanera R."/>
            <person name="Culley D."/>
            <person name="Daum C."/>
            <person name="Ezra D."/>
            <person name="Gonzalez J."/>
            <person name="Henrissat B."/>
            <person name="Kuo A."/>
            <person name="Liang C."/>
            <person name="Lipzen A."/>
            <person name="Lutzoni F."/>
            <person name="Magnuson J."/>
            <person name="Mondo S."/>
            <person name="Nolan M."/>
            <person name="Ohm R."/>
            <person name="Pangilinan J."/>
            <person name="Park H.-J."/>
            <person name="Ramirez L."/>
            <person name="Alfaro M."/>
            <person name="Sun H."/>
            <person name="Tritt A."/>
            <person name="Yoshinaga Y."/>
            <person name="Zwiers L.-H."/>
            <person name="Turgeon B."/>
            <person name="Goodwin S."/>
            <person name="Spatafora J."/>
            <person name="Crous P."/>
            <person name="Grigoriev I."/>
        </authorList>
    </citation>
    <scope>NUCLEOTIDE SEQUENCE</scope>
    <source>
        <strain evidence="2">CBS 260.36</strain>
    </source>
</reference>
<organism evidence="2 3">
    <name type="scientific">Myriangium duriaei CBS 260.36</name>
    <dbReference type="NCBI Taxonomy" id="1168546"/>
    <lineage>
        <taxon>Eukaryota</taxon>
        <taxon>Fungi</taxon>
        <taxon>Dikarya</taxon>
        <taxon>Ascomycota</taxon>
        <taxon>Pezizomycotina</taxon>
        <taxon>Dothideomycetes</taxon>
        <taxon>Dothideomycetidae</taxon>
        <taxon>Myriangiales</taxon>
        <taxon>Myriangiaceae</taxon>
        <taxon>Myriangium</taxon>
    </lineage>
</organism>
<feature type="region of interest" description="Disordered" evidence="1">
    <location>
        <begin position="75"/>
        <end position="101"/>
    </location>
</feature>
<dbReference type="EMBL" id="ML996093">
    <property type="protein sequence ID" value="KAF2148404.1"/>
    <property type="molecule type" value="Genomic_DNA"/>
</dbReference>
<name>A0A9P4ITH4_9PEZI</name>
<protein>
    <recommendedName>
        <fullName evidence="4">Lipoprotein</fullName>
    </recommendedName>
</protein>
<sequence>MIADGRQACEGLVSEGVRMGVVFLAAAMGAGCKMTEQAKDVGERRYGPNGSGQSSAGCVDCCIGPLQVSLHCSTSRGEWRPFGGGHGRRESENRRKRESGDLGEWEYTRGDFRAVPLPRG</sequence>
<accession>A0A9P4ITH4</accession>
<keyword evidence="3" id="KW-1185">Reference proteome</keyword>
<proteinExistence type="predicted"/>
<evidence type="ECO:0000313" key="2">
    <source>
        <dbReference type="EMBL" id="KAF2148404.1"/>
    </source>
</evidence>
<evidence type="ECO:0000313" key="3">
    <source>
        <dbReference type="Proteomes" id="UP000799439"/>
    </source>
</evidence>
<comment type="caution">
    <text evidence="2">The sequence shown here is derived from an EMBL/GenBank/DDBJ whole genome shotgun (WGS) entry which is preliminary data.</text>
</comment>
<dbReference type="AlphaFoldDB" id="A0A9P4ITH4"/>
<feature type="compositionally biased region" description="Basic and acidic residues" evidence="1">
    <location>
        <begin position="87"/>
        <end position="101"/>
    </location>
</feature>